<keyword evidence="5" id="KW-0448">Lipopolysaccharide biosynthesis</keyword>
<dbReference type="eggNOG" id="COG0463">
    <property type="taxonomic scope" value="Bacteria"/>
</dbReference>
<evidence type="ECO:0000313" key="10">
    <source>
        <dbReference type="EMBL" id="CDZ78868.1"/>
    </source>
</evidence>
<evidence type="ECO:0000256" key="1">
    <source>
        <dbReference type="ARBA" id="ARBA00022475"/>
    </source>
</evidence>
<keyword evidence="11" id="KW-1185">Reference proteome</keyword>
<gene>
    <name evidence="10" type="primary">yfdH_2</name>
    <name evidence="10" type="ORF">BN59_03183</name>
</gene>
<dbReference type="EMBL" id="CCSB01000004">
    <property type="protein sequence ID" value="CDZ78868.1"/>
    <property type="molecule type" value="Genomic_DNA"/>
</dbReference>
<dbReference type="AlphaFoldDB" id="A0A078L4M6"/>
<reference evidence="10 11" key="1">
    <citation type="submission" date="2014-06" db="EMBL/GenBank/DDBJ databases">
        <authorList>
            <person name="Urmite Genomes Urmite Genomes"/>
        </authorList>
    </citation>
    <scope>NUCLEOTIDE SEQUENCE [LARGE SCALE GENOMIC DNA]</scope>
</reference>
<dbReference type="InterPro" id="IPR001173">
    <property type="entry name" value="Glyco_trans_2-like"/>
</dbReference>
<accession>A0A078L4M6</accession>
<evidence type="ECO:0000313" key="11">
    <source>
        <dbReference type="Proteomes" id="UP000044071"/>
    </source>
</evidence>
<feature type="transmembrane region" description="Helical" evidence="8">
    <location>
        <begin position="266"/>
        <end position="292"/>
    </location>
</feature>
<keyword evidence="2" id="KW-0328">Glycosyltransferase</keyword>
<keyword evidence="1" id="KW-1003">Cell membrane</keyword>
<keyword evidence="3" id="KW-0808">Transferase</keyword>
<feature type="transmembrane region" description="Helical" evidence="8">
    <location>
        <begin position="233"/>
        <end position="254"/>
    </location>
</feature>
<dbReference type="STRING" id="1034943.BN59_03183"/>
<protein>
    <recommendedName>
        <fullName evidence="9">Glycosyltransferase 2-like domain-containing protein</fullName>
    </recommendedName>
</protein>
<keyword evidence="4 8" id="KW-0812">Transmembrane</keyword>
<dbReference type="GO" id="GO:0016757">
    <property type="term" value="F:glycosyltransferase activity"/>
    <property type="evidence" value="ECO:0007669"/>
    <property type="project" value="UniProtKB-KW"/>
</dbReference>
<evidence type="ECO:0000256" key="3">
    <source>
        <dbReference type="ARBA" id="ARBA00022679"/>
    </source>
</evidence>
<feature type="domain" description="Glycosyltransferase 2-like" evidence="9">
    <location>
        <begin position="9"/>
        <end position="171"/>
    </location>
</feature>
<dbReference type="SUPFAM" id="SSF53448">
    <property type="entry name" value="Nucleotide-diphospho-sugar transferases"/>
    <property type="match status" value="1"/>
</dbReference>
<dbReference type="PANTHER" id="PTHR48090">
    <property type="entry name" value="UNDECAPRENYL-PHOSPHATE 4-DEOXY-4-FORMAMIDO-L-ARABINOSE TRANSFERASE-RELATED"/>
    <property type="match status" value="1"/>
</dbReference>
<dbReference type="InterPro" id="IPR029044">
    <property type="entry name" value="Nucleotide-diphossugar_trans"/>
</dbReference>
<evidence type="ECO:0000256" key="4">
    <source>
        <dbReference type="ARBA" id="ARBA00022692"/>
    </source>
</evidence>
<dbReference type="RefSeq" id="WP_044012048.1">
    <property type="nucleotide sequence ID" value="NZ_CCVW01000004.1"/>
</dbReference>
<evidence type="ECO:0000256" key="2">
    <source>
        <dbReference type="ARBA" id="ARBA00022676"/>
    </source>
</evidence>
<keyword evidence="6 8" id="KW-1133">Transmembrane helix</keyword>
<dbReference type="GO" id="GO:0005886">
    <property type="term" value="C:plasma membrane"/>
    <property type="evidence" value="ECO:0007669"/>
    <property type="project" value="TreeGrafter"/>
</dbReference>
<name>A0A078L4M6_9GAMM</name>
<dbReference type="Proteomes" id="UP000044071">
    <property type="component" value="Unassembled WGS sequence"/>
</dbReference>
<dbReference type="GO" id="GO:0009103">
    <property type="term" value="P:lipopolysaccharide biosynthetic process"/>
    <property type="evidence" value="ECO:0007669"/>
    <property type="project" value="UniProtKB-KW"/>
</dbReference>
<sequence>MPSQNSKISIIAPMYNEEAIIESFLQETIKVLNSHYKSYELILVDDGSTDHTILRCLPFVKANKNIRLLSFSRNYGHEIASTAGLDHAHGDYVILMDSDLQHPPELIPAMIKKAAEGYDVVCAARISRKHEPLLKRFAAKIFYRFTRKMTGFDMQGDTGNFRLLTSKVVESLRKMKESNRHLVMMFAYVGFKTATIPYNCPPRRAGRSKYNLKKLINLSLDSIISFSARPLRAMSILSIFISAVMMLYAGFILMEKLFTHQHLAEGIASIIFLTSGLFSVLFLFLAIISEYISRILVETKNRPLYYIKQEITHETVEHFN</sequence>
<evidence type="ECO:0000256" key="6">
    <source>
        <dbReference type="ARBA" id="ARBA00022989"/>
    </source>
</evidence>
<organism evidence="10 11">
    <name type="scientific">Legionella massiliensis</name>
    <dbReference type="NCBI Taxonomy" id="1034943"/>
    <lineage>
        <taxon>Bacteria</taxon>
        <taxon>Pseudomonadati</taxon>
        <taxon>Pseudomonadota</taxon>
        <taxon>Gammaproteobacteria</taxon>
        <taxon>Legionellales</taxon>
        <taxon>Legionellaceae</taxon>
        <taxon>Legionella</taxon>
    </lineage>
</organism>
<proteinExistence type="predicted"/>
<dbReference type="Pfam" id="PF00535">
    <property type="entry name" value="Glycos_transf_2"/>
    <property type="match status" value="1"/>
</dbReference>
<evidence type="ECO:0000256" key="8">
    <source>
        <dbReference type="SAM" id="Phobius"/>
    </source>
</evidence>
<evidence type="ECO:0000256" key="5">
    <source>
        <dbReference type="ARBA" id="ARBA00022985"/>
    </source>
</evidence>
<evidence type="ECO:0000259" key="9">
    <source>
        <dbReference type="Pfam" id="PF00535"/>
    </source>
</evidence>
<dbReference type="InterPro" id="IPR050256">
    <property type="entry name" value="Glycosyltransferase_2"/>
</dbReference>
<dbReference type="CDD" id="cd04187">
    <property type="entry name" value="DPM1_like_bac"/>
    <property type="match status" value="1"/>
</dbReference>
<dbReference type="Gene3D" id="3.90.550.10">
    <property type="entry name" value="Spore Coat Polysaccharide Biosynthesis Protein SpsA, Chain A"/>
    <property type="match status" value="1"/>
</dbReference>
<dbReference type="OrthoDB" id="9811884at2"/>
<keyword evidence="7 8" id="KW-0472">Membrane</keyword>
<evidence type="ECO:0000256" key="7">
    <source>
        <dbReference type="ARBA" id="ARBA00023136"/>
    </source>
</evidence>
<dbReference type="PANTHER" id="PTHR48090:SF3">
    <property type="entry name" value="UNDECAPRENYL-PHOSPHATE 4-DEOXY-4-FORMAMIDO-L-ARABINOSE TRANSFERASE"/>
    <property type="match status" value="1"/>
</dbReference>